<keyword evidence="2" id="KW-1185">Reference proteome</keyword>
<protein>
    <submittedName>
        <fullName evidence="1">Uncharacterized protein</fullName>
    </submittedName>
</protein>
<proteinExistence type="predicted"/>
<gene>
    <name evidence="1" type="ORF">ASPSYDRAFT_496935</name>
</gene>
<sequence>MPSAAVTISSFICSLRVPSRTTCRGHNDRCPSKYRFRSSSRAFIANLAESWKLFVTSGMGRDVARKLTPHCPWRSKSSDKSRSLQESATGHSSSASTTMKFLELCSITAASTFVSSLTDGRALLPLYRPYARLWGRLKSCSSVAEGSYKDFKLLTTDNSLLCRLYKSFTTSGSAGNA</sequence>
<evidence type="ECO:0000313" key="1">
    <source>
        <dbReference type="EMBL" id="OJJ54277.1"/>
    </source>
</evidence>
<accession>A0A1L9T4C5</accession>
<dbReference type="AlphaFoldDB" id="A0A1L9T4C5"/>
<reference evidence="2" key="1">
    <citation type="journal article" date="2017" name="Genome Biol.">
        <title>Comparative genomics reveals high biological diversity and specific adaptations in the industrially and medically important fungal genus Aspergillus.</title>
        <authorList>
            <person name="de Vries R.P."/>
            <person name="Riley R."/>
            <person name="Wiebenga A."/>
            <person name="Aguilar-Osorio G."/>
            <person name="Amillis S."/>
            <person name="Uchima C.A."/>
            <person name="Anderluh G."/>
            <person name="Asadollahi M."/>
            <person name="Askin M."/>
            <person name="Barry K."/>
            <person name="Battaglia E."/>
            <person name="Bayram O."/>
            <person name="Benocci T."/>
            <person name="Braus-Stromeyer S.A."/>
            <person name="Caldana C."/>
            <person name="Canovas D."/>
            <person name="Cerqueira G.C."/>
            <person name="Chen F."/>
            <person name="Chen W."/>
            <person name="Choi C."/>
            <person name="Clum A."/>
            <person name="Dos Santos R.A."/>
            <person name="Damasio A.R."/>
            <person name="Diallinas G."/>
            <person name="Emri T."/>
            <person name="Fekete E."/>
            <person name="Flipphi M."/>
            <person name="Freyberg S."/>
            <person name="Gallo A."/>
            <person name="Gournas C."/>
            <person name="Habgood R."/>
            <person name="Hainaut M."/>
            <person name="Harispe M.L."/>
            <person name="Henrissat B."/>
            <person name="Hilden K.S."/>
            <person name="Hope R."/>
            <person name="Hossain A."/>
            <person name="Karabika E."/>
            <person name="Karaffa L."/>
            <person name="Karanyi Z."/>
            <person name="Krasevec N."/>
            <person name="Kuo A."/>
            <person name="Kusch H."/>
            <person name="LaButti K."/>
            <person name="Lagendijk E.L."/>
            <person name="Lapidus A."/>
            <person name="Levasseur A."/>
            <person name="Lindquist E."/>
            <person name="Lipzen A."/>
            <person name="Logrieco A.F."/>
            <person name="MacCabe A."/>
            <person name="Maekelae M.R."/>
            <person name="Malavazi I."/>
            <person name="Melin P."/>
            <person name="Meyer V."/>
            <person name="Mielnichuk N."/>
            <person name="Miskei M."/>
            <person name="Molnar A.P."/>
            <person name="Mule G."/>
            <person name="Ngan C.Y."/>
            <person name="Orejas M."/>
            <person name="Orosz E."/>
            <person name="Ouedraogo J.P."/>
            <person name="Overkamp K.M."/>
            <person name="Park H.-S."/>
            <person name="Perrone G."/>
            <person name="Piumi F."/>
            <person name="Punt P.J."/>
            <person name="Ram A.F."/>
            <person name="Ramon A."/>
            <person name="Rauscher S."/>
            <person name="Record E."/>
            <person name="Riano-Pachon D.M."/>
            <person name="Robert V."/>
            <person name="Roehrig J."/>
            <person name="Ruller R."/>
            <person name="Salamov A."/>
            <person name="Salih N.S."/>
            <person name="Samson R.A."/>
            <person name="Sandor E."/>
            <person name="Sanguinetti M."/>
            <person name="Schuetze T."/>
            <person name="Sepcic K."/>
            <person name="Shelest E."/>
            <person name="Sherlock G."/>
            <person name="Sophianopoulou V."/>
            <person name="Squina F.M."/>
            <person name="Sun H."/>
            <person name="Susca A."/>
            <person name="Todd R.B."/>
            <person name="Tsang A."/>
            <person name="Unkles S.E."/>
            <person name="van de Wiele N."/>
            <person name="van Rossen-Uffink D."/>
            <person name="Oliveira J.V."/>
            <person name="Vesth T.C."/>
            <person name="Visser J."/>
            <person name="Yu J.-H."/>
            <person name="Zhou M."/>
            <person name="Andersen M.R."/>
            <person name="Archer D.B."/>
            <person name="Baker S.E."/>
            <person name="Benoit I."/>
            <person name="Brakhage A.A."/>
            <person name="Braus G.H."/>
            <person name="Fischer R."/>
            <person name="Frisvad J.C."/>
            <person name="Goldman G.H."/>
            <person name="Houbraken J."/>
            <person name="Oakley B."/>
            <person name="Pocsi I."/>
            <person name="Scazzocchio C."/>
            <person name="Seiboth B."/>
            <person name="vanKuyk P.A."/>
            <person name="Wortman J."/>
            <person name="Dyer P.S."/>
            <person name="Grigoriev I.V."/>
        </authorList>
    </citation>
    <scope>NUCLEOTIDE SEQUENCE [LARGE SCALE GENOMIC DNA]</scope>
    <source>
        <strain evidence="2">CBS 593.65</strain>
    </source>
</reference>
<organism evidence="1 2">
    <name type="scientific">Aspergillus sydowii CBS 593.65</name>
    <dbReference type="NCBI Taxonomy" id="1036612"/>
    <lineage>
        <taxon>Eukaryota</taxon>
        <taxon>Fungi</taxon>
        <taxon>Dikarya</taxon>
        <taxon>Ascomycota</taxon>
        <taxon>Pezizomycotina</taxon>
        <taxon>Eurotiomycetes</taxon>
        <taxon>Eurotiomycetidae</taxon>
        <taxon>Eurotiales</taxon>
        <taxon>Aspergillaceae</taxon>
        <taxon>Aspergillus</taxon>
        <taxon>Aspergillus subgen. Nidulantes</taxon>
    </lineage>
</organism>
<dbReference type="RefSeq" id="XP_040698083.1">
    <property type="nucleotide sequence ID" value="XM_040847890.1"/>
</dbReference>
<name>A0A1L9T4C5_9EURO</name>
<dbReference type="Proteomes" id="UP000184356">
    <property type="component" value="Unassembled WGS sequence"/>
</dbReference>
<dbReference type="EMBL" id="KV878595">
    <property type="protein sequence ID" value="OJJ54277.1"/>
    <property type="molecule type" value="Genomic_DNA"/>
</dbReference>
<dbReference type="VEuPathDB" id="FungiDB:ASPSYDRAFT_496935"/>
<dbReference type="GeneID" id="63763963"/>
<evidence type="ECO:0000313" key="2">
    <source>
        <dbReference type="Proteomes" id="UP000184356"/>
    </source>
</evidence>